<dbReference type="InterPro" id="IPR016024">
    <property type="entry name" value="ARM-type_fold"/>
</dbReference>
<comment type="subcellular location">
    <subcellularLocation>
        <location evidence="2">Nucleus</location>
    </subcellularLocation>
</comment>
<proteinExistence type="inferred from homology"/>
<evidence type="ECO:0000256" key="4">
    <source>
        <dbReference type="ARBA" id="ARBA00012485"/>
    </source>
</evidence>
<evidence type="ECO:0000256" key="8">
    <source>
        <dbReference type="ARBA" id="ARBA00022816"/>
    </source>
</evidence>
<evidence type="ECO:0000313" key="16">
    <source>
        <dbReference type="Proteomes" id="UP000006968"/>
    </source>
</evidence>
<dbReference type="Gene3D" id="3.30.2160.10">
    <property type="entry name" value="Hect, E3 ligase catalytic domain"/>
    <property type="match status" value="1"/>
</dbReference>
<dbReference type="SUPFAM" id="SSF56204">
    <property type="entry name" value="Hect, E3 ligase catalytic domain"/>
    <property type="match status" value="1"/>
</dbReference>
<feature type="region of interest" description="Disordered" evidence="13">
    <location>
        <begin position="2050"/>
        <end position="2082"/>
    </location>
</feature>
<feature type="compositionally biased region" description="Polar residues" evidence="13">
    <location>
        <begin position="2292"/>
        <end position="2307"/>
    </location>
</feature>
<dbReference type="FunFam" id="3.30.2160.10:FF:000001">
    <property type="entry name" value="E3 ubiquitin-protein ligase NEDD4-like"/>
    <property type="match status" value="1"/>
</dbReference>
<evidence type="ECO:0000256" key="2">
    <source>
        <dbReference type="ARBA" id="ARBA00004123"/>
    </source>
</evidence>
<feature type="region of interest" description="Disordered" evidence="13">
    <location>
        <begin position="1999"/>
        <end position="2024"/>
    </location>
</feature>
<dbReference type="SMART" id="SM00119">
    <property type="entry name" value="HECTc"/>
    <property type="match status" value="1"/>
</dbReference>
<dbReference type="Pfam" id="PF06025">
    <property type="entry name" value="DUF913"/>
    <property type="match status" value="1"/>
</dbReference>
<evidence type="ECO:0000256" key="10">
    <source>
        <dbReference type="ARBA" id="ARBA00034494"/>
    </source>
</evidence>
<dbReference type="Pfam" id="PF14377">
    <property type="entry name" value="UBM"/>
    <property type="match status" value="2"/>
</dbReference>
<keyword evidence="8" id="KW-0509">mRNA transport</keyword>
<dbReference type="GO" id="GO:0005634">
    <property type="term" value="C:nucleus"/>
    <property type="evidence" value="ECO:0007669"/>
    <property type="project" value="UniProtKB-SubCell"/>
</dbReference>
<dbReference type="EMBL" id="ALIE01000159">
    <property type="protein sequence ID" value="EJS42160.1"/>
    <property type="molecule type" value="Genomic_DNA"/>
</dbReference>
<dbReference type="Gene3D" id="1.25.10.10">
    <property type="entry name" value="Leucine-rich Repeat Variant"/>
    <property type="match status" value="1"/>
</dbReference>
<reference evidence="15 16" key="1">
    <citation type="journal article" date="2013" name="BMC Genomics">
        <title>High quality de novo sequencing and assembly of the Saccharomyces arboricolus genome.</title>
        <authorList>
            <person name="Liti G."/>
            <person name="Nguyen Ba A.N."/>
            <person name="Blythe M."/>
            <person name="Mueller C.A."/>
            <person name="Bergstroem A."/>
            <person name="Cubillos F.A."/>
            <person name="Dafhnis-Calas F."/>
            <person name="Khoshraftar S."/>
            <person name="Malla S."/>
            <person name="Mehta N."/>
            <person name="Siow C.C."/>
            <person name="Warringer J."/>
            <person name="Moses A.M."/>
            <person name="Louis E.J."/>
            <person name="Nieduszynski C.A."/>
        </authorList>
    </citation>
    <scope>NUCLEOTIDE SEQUENCE [LARGE SCALE GENOMIC DNA]</scope>
    <source>
        <strain evidence="16">H-6 / AS 2.3317 / CBS 10644</strain>
    </source>
</reference>
<keyword evidence="5" id="KW-0813">Transport</keyword>
<dbReference type="Gene3D" id="3.90.1750.10">
    <property type="entry name" value="Hect, E3 ligase catalytic domains"/>
    <property type="match status" value="1"/>
</dbReference>
<evidence type="ECO:0000256" key="3">
    <source>
        <dbReference type="ARBA" id="ARBA00004906"/>
    </source>
</evidence>
<sequence length="3267" mass="374085">MVLFTRCEKARKEKLAASYKPLVDYLVGCDVTTFLERIETIQEWDRSRDDLYVWIPILDRMDELLSKVVDRYYYKQDPKKEHEVKLVEMEVHDVAYCLKMLQFTRRLLLNTENRFVYSSGDVLMNLLNCPNFEIKLAVMRVLAILGERFVIAREKIVAHNIFGDHDLRKKTLKLALSLSSSVMDEDGEHFSLVDLYFDKKKVPQKWRKLRFTHYTSDVMKKLSQQKNNNNEAQNSIKKVTMTSQELCDHTLQQIFDKGMALLPSESWFDFSVKASVAKAFSDDSVENIDLRNTIIETKLNAIAFVNTIFSPPQVSSKLFELDPYAFNSLTDLISLSETKIPKQLRADALFTLECISLKHVWCSDIIRNLGGNISHGLLFQILRYIAKTLREATDEVDEEYNVSFFYLISNLADVKPLHESLFAAGLIPTLLEIVSIRNCPYKRTLASATHLLETFIDNSETATEFIENDGFTMLITSVANEIDFTLEHPENWQPPKYSVVYYSISFRELAYITSLLKLVLKLLSTDSGDRIRNLIDSPILISLKKILENKFVFGLTLITCTLDVVQKVINSEPTIYPVLVEAGLIPYIIDNFPKLLGPSAELLSLLPDVISAICLNSEGLNQIKERGIINNLFDFLLDADHARILTGGDRSTEYGTDIDELARHYPDLKANIVEALCDVIRKMPSAYKDEREFLFTSPKDNRFLFHDKNEEVLADKEEHEPAYWELLDKGTTLDTFTSVLFGMSLGNGSFSQVPQHLEARDFLAIIFMENPPYEYFTSVAISNVTEVLQYLDEKYEDYAFMDIMKTLNDQLENLSEFLNSPNDASFFLGKDGDNSIRLCHSKLCRLAAILNIVTNVYIDLTTLSCKRIMQIYDYFNKKGFSLINNLKSLFQKCALEEMYIRQHMPDSIITETMPLPIVDVSGDGPPLQIYIHDPKKGDQKGKITSIKTRNTLQVRTVLYTLQSNTAVLFRCFLRLSHSRSMDLEHKDLTTEIHIFESVVENVIEMLKAIELESHLPYFLVLLNFNTFVFTIPKASPNSTEILQTIPAYIFYQKGGYLLYLQVIRDLFTRMTKIKDLSSLDNINYIDESNGILTLSCLINALTFYNKSMQTETMENVQSIGKYYVSVDEDYNIMKALTVPIKVMALAMILDLDKSDGLFKTQSRIVPYSVFKQLLSMLKNIFTTVNIYTKELYELHWDLVFPPIRKINLFEQVGIPGDVAANYLTETGDDLPTDNSIGLFSPEQWEKYIKLAGEDNSIYYPQQMQAQYYKGCTSKELDELRDTFFNDGLPSRIFTVLPFYPKLVNAFAKTLLQIFTKYDEPTEVFAGKILNRILKTKLDDPATLSSLIHLFGIFLNEKYIYQKASHLMQRFLEYLEKSLKPEHVNTPWFSKALYVYEIILAKSELPLFEELSKDVLLRYPLLSMAKVFRIPEPMKQRLFDILIRVSDISNFYSALATSRILIFYSRDEFYANNIARSGILSRLLKVVGSFQKLDKINFLESSFLLLTRRCYETTENVKDLIRAEVGKSFTARPLGDGDSAVRELTTILEEKAHVVMRSPSQFIDILCETARFQEFDEQGALVDYSLKRFVDDKDKSAQADSDKADIYERTGIMHLLLSQLMAASEKDWLSEPANSLDLSENKKNQLDPSRNSVCAYMIFLLKLLVELVSSYNQCKFEFLTFSRRNTYAERPRPRTTAINFFLYRLLDKPVGTDHDKHEAKRREVVGMLARSVIIGFLATVQDDKTTKSDVKVVDPHMNFIRKFAIEAIMKAIRNATSSSELLETNHLKLDMWFRIITSMVYVQAPYLRQLLDSNKVEADQYQLCKLVIDLGLPSVITEAMASIDLNYPFSKKIFNVAVEALNTISSTRKNFSELFKIEDHDEVDDEVDESDKEEIPDMFKNSALGMYDVEDIEEDDDDDDTSLIGDDDAMAFVDSDNGFEVVFSDEDDDMGEEDEDGVHSSSEENDLSSGMASSTTGGTDIDYEVDDADGLIINIDQPSGEDEEMADYDIDNSHTSHSDNEDDGSMDVIEVYDDELSSGYDVDLSDYDVDESDWDSGLSSLSISDEGEGDDNEPINSTRMGDSRRRWLIAEGVELSDDSQGESEEDNRDVFRDIEHIFSNENEPLFRVHDEMRHRNHHRSINRTQFHSSMSAPSLSLLNRGRRNQSNLVNPLGPTGLEQVENDISDQVTVAGSGSRPRSHHLHFSDVLVSGNFFDELVLDGIILKSTVARWKDIFDMFYDSKTYANCIIPTVINRIYKTSLDLQEELEKKRKQERSKDKNPLFQEMRVESINSADSMSAEQDSVQSNRASHDGHEPVYVTIQGSEVDIGGTDIDPEFMNALPDDIRADVFAQHVRERRAEARLNSEHNVHSREIDFDFLEAIPEDIREGILDTEAEEQRVFGRIGSSVNLVRTDDDVIDNDGEADSGVDHENSDGRNIIETEKKKPARIYFAPLIDRAGIASLMKSVFISKPYIQREIYHELFYRLCSSKQNRNDLMNTFLFILSEGIIDQHSLEKVYNIISSRAMGHAKATVVKQIPSDCSPLTVVNQTIEILQNLIDADSRLKYFLIAEHDNLIVNKANNKSRKEVLTDKKLRWPLWHLFSLLDRKLITDESVLMDLLTRILQVCTKTLVVLSASSNGKENLNKKFHLPDFDEDDLMKILSIITLDSCTTRVFQQTLNIIYNLSKLKGYMSIFTKHLVSLATSIMSKLKDALDSLSHEVNTIANGMEINSELLQKFTLPSSDQAKLLKVLTTVDFLYTHKRKEEEHNVKDLQSLYDQMNSGPVWSSLSECLSQFEESKAINTSATILLPLIESLMVVCRRSDLSQNRNTANKYEDAKLLDFSKTRVENLFFPFTDAHKKLLNQMIRSNPKLMSGPFALLVKNPKVLDFDNKRYFFNAKLKFDNQERPKLPITVRREQVFLDSYRALFFKSNDEIKNSRLEITFKGESGVDAGGVTREWYQVLSRQMFNPDYALFLPVPSDKTTFHPNRTSGINPEHLSFFKFIGMIIGKAIRDQCFLDCHFSREVYKNILGRPVSLKDMESLDPDYYKSLLWILENDITDIIEETFSVETDDYGEHKVIDLIEGGKDIIVTEANKQDYVKKIVEYKLQTSVKEQMDNFLVGFYALISKDLITIFDEQELELLISGLPDIEVDDWKNNTTYVNYTATCKEVNYFWRAVRSFDAEERAKLLQFVTGTSKVPLNGFKELSGVNGVCKFSIHRDFGSSERLPSSHTCFNQLNLPPYESYETLRGSLLLAINEGHEGFGLA</sequence>
<evidence type="ECO:0000256" key="13">
    <source>
        <dbReference type="SAM" id="MobiDB-lite"/>
    </source>
</evidence>
<dbReference type="InterPro" id="IPR011989">
    <property type="entry name" value="ARM-like"/>
</dbReference>
<dbReference type="FunFam" id="3.90.1750.10:FF:000003">
    <property type="entry name" value="E3 ubiquitin-protein ligase UPL1"/>
    <property type="match status" value="1"/>
</dbReference>
<keyword evidence="7 12" id="KW-0833">Ubl conjugation pathway</keyword>
<feature type="active site" description="Glycyl thioester intermediate" evidence="12">
    <location>
        <position position="3234"/>
    </location>
</feature>
<comment type="caution">
    <text evidence="15">The sequence shown here is derived from an EMBL/GenBank/DDBJ whole genome shotgun (WGS) entry which is preliminary data.</text>
</comment>
<dbReference type="OrthoDB" id="8068875at2759"/>
<dbReference type="CDD" id="cd00078">
    <property type="entry name" value="HECTc"/>
    <property type="match status" value="1"/>
</dbReference>
<name>J8PJ87_SACAR</name>
<keyword evidence="6" id="KW-0808">Transferase</keyword>
<dbReference type="InterPro" id="IPR050409">
    <property type="entry name" value="E3_ubiq-protein_ligase"/>
</dbReference>
<dbReference type="Pfam" id="PF06012">
    <property type="entry name" value="DUF908"/>
    <property type="match status" value="1"/>
</dbReference>
<dbReference type="InterPro" id="IPR010309">
    <property type="entry name" value="E3_Ub_ligase_DUF908"/>
</dbReference>
<dbReference type="GO" id="GO:0051028">
    <property type="term" value="P:mRNA transport"/>
    <property type="evidence" value="ECO:0007669"/>
    <property type="project" value="UniProtKB-KW"/>
</dbReference>
<feature type="compositionally biased region" description="Acidic residues" evidence="13">
    <location>
        <begin position="1999"/>
        <end position="2009"/>
    </location>
</feature>
<feature type="compositionally biased region" description="Acidic residues" evidence="13">
    <location>
        <begin position="1946"/>
        <end position="1955"/>
    </location>
</feature>
<organism evidence="15 16">
    <name type="scientific">Saccharomyces arboricola (strain H-6 / AS 2.3317 / CBS 10644)</name>
    <name type="common">Yeast</name>
    <dbReference type="NCBI Taxonomy" id="1160507"/>
    <lineage>
        <taxon>Eukaryota</taxon>
        <taxon>Fungi</taxon>
        <taxon>Dikarya</taxon>
        <taxon>Ascomycota</taxon>
        <taxon>Saccharomycotina</taxon>
        <taxon>Saccharomycetes</taxon>
        <taxon>Saccharomycetales</taxon>
        <taxon>Saccharomycetaceae</taxon>
        <taxon>Saccharomyces</taxon>
    </lineage>
</organism>
<protein>
    <recommendedName>
        <fullName evidence="4">HECT-type E3 ubiquitin transferase</fullName>
        <ecNumber evidence="4">2.3.2.26</ecNumber>
    </recommendedName>
    <alternativeName>
        <fullName evidence="11">HECT-type E3 ubiquitin transferase TOM1</fullName>
    </alternativeName>
</protein>
<evidence type="ECO:0000256" key="11">
    <source>
        <dbReference type="ARBA" id="ARBA00076267"/>
    </source>
</evidence>
<gene>
    <name evidence="15" type="ORF">SU7_2768</name>
</gene>
<comment type="pathway">
    <text evidence="3">Protein modification; protein ubiquitination.</text>
</comment>
<feature type="region of interest" description="Disordered" evidence="13">
    <location>
        <begin position="1946"/>
        <end position="1982"/>
    </location>
</feature>
<evidence type="ECO:0000256" key="1">
    <source>
        <dbReference type="ARBA" id="ARBA00000885"/>
    </source>
</evidence>
<dbReference type="HOGENOM" id="CLU_000215_0_1_1"/>
<keyword evidence="16" id="KW-1185">Reference proteome</keyword>
<evidence type="ECO:0000256" key="5">
    <source>
        <dbReference type="ARBA" id="ARBA00022448"/>
    </source>
</evidence>
<evidence type="ECO:0000256" key="12">
    <source>
        <dbReference type="PROSITE-ProRule" id="PRU00104"/>
    </source>
</evidence>
<evidence type="ECO:0000313" key="15">
    <source>
        <dbReference type="EMBL" id="EJS42160.1"/>
    </source>
</evidence>
<dbReference type="InterPro" id="IPR035983">
    <property type="entry name" value="Hect_E3_ubiquitin_ligase"/>
</dbReference>
<dbReference type="PANTHER" id="PTHR11254:SF67">
    <property type="entry name" value="E3 UBIQUITIN-PROTEIN LIGASE HUWE1"/>
    <property type="match status" value="1"/>
</dbReference>
<accession>J8PJ87</accession>
<feature type="region of interest" description="Disordered" evidence="13">
    <location>
        <begin position="2292"/>
        <end position="2312"/>
    </location>
</feature>
<evidence type="ECO:0000256" key="9">
    <source>
        <dbReference type="ARBA" id="ARBA00023242"/>
    </source>
</evidence>
<dbReference type="Proteomes" id="UP000006968">
    <property type="component" value="Chromosome XIII"/>
</dbReference>
<comment type="similarity">
    <text evidence="10">Belongs to the UPL family. TOM1/PTR1 subfamily.</text>
</comment>
<evidence type="ECO:0000256" key="6">
    <source>
        <dbReference type="ARBA" id="ARBA00022679"/>
    </source>
</evidence>
<dbReference type="InterPro" id="IPR010314">
    <property type="entry name" value="E3_Ub_ligase_DUF913"/>
</dbReference>
<feature type="domain" description="HECT" evidence="14">
    <location>
        <begin position="2931"/>
        <end position="3267"/>
    </location>
</feature>
<comment type="catalytic activity">
    <reaction evidence="1">
        <text>S-ubiquitinyl-[E2 ubiquitin-conjugating enzyme]-L-cysteine + [acceptor protein]-L-lysine = [E2 ubiquitin-conjugating enzyme]-L-cysteine + N(6)-ubiquitinyl-[acceptor protein]-L-lysine.</text>
        <dbReference type="EC" id="2.3.2.26"/>
    </reaction>
</comment>
<keyword evidence="9" id="KW-0539">Nucleus</keyword>
<dbReference type="GO" id="GO:0061630">
    <property type="term" value="F:ubiquitin protein ligase activity"/>
    <property type="evidence" value="ECO:0007669"/>
    <property type="project" value="UniProtKB-EC"/>
</dbReference>
<dbReference type="PROSITE" id="PS50237">
    <property type="entry name" value="HECT"/>
    <property type="match status" value="1"/>
</dbReference>
<evidence type="ECO:0000259" key="14">
    <source>
        <dbReference type="PROSITE" id="PS50237"/>
    </source>
</evidence>
<feature type="compositionally biased region" description="Low complexity" evidence="13">
    <location>
        <begin position="1967"/>
        <end position="1978"/>
    </location>
</feature>
<dbReference type="Gene3D" id="3.30.2410.10">
    <property type="entry name" value="Hect, E3 ligase catalytic domain"/>
    <property type="match status" value="1"/>
</dbReference>
<dbReference type="InterPro" id="IPR025527">
    <property type="entry name" value="HUWE1/Rev1_UBM"/>
</dbReference>
<dbReference type="EC" id="2.3.2.26" evidence="4"/>
<dbReference type="Pfam" id="PF00632">
    <property type="entry name" value="HECT"/>
    <property type="match status" value="1"/>
</dbReference>
<evidence type="ECO:0000256" key="7">
    <source>
        <dbReference type="ARBA" id="ARBA00022786"/>
    </source>
</evidence>
<dbReference type="GO" id="GO:0005737">
    <property type="term" value="C:cytoplasm"/>
    <property type="evidence" value="ECO:0007669"/>
    <property type="project" value="TreeGrafter"/>
</dbReference>
<dbReference type="PANTHER" id="PTHR11254">
    <property type="entry name" value="HECT DOMAIN UBIQUITIN-PROTEIN LIGASE"/>
    <property type="match status" value="1"/>
</dbReference>
<dbReference type="SUPFAM" id="SSF48371">
    <property type="entry name" value="ARM repeat"/>
    <property type="match status" value="1"/>
</dbReference>
<dbReference type="GO" id="GO:0000209">
    <property type="term" value="P:protein polyubiquitination"/>
    <property type="evidence" value="ECO:0007669"/>
    <property type="project" value="TreeGrafter"/>
</dbReference>
<dbReference type="InterPro" id="IPR000569">
    <property type="entry name" value="HECT_dom"/>
</dbReference>
<dbReference type="UniPathway" id="UPA00143"/>
<dbReference type="FunFam" id="3.30.2410.10:FF:000004">
    <property type="entry name" value="E3 ubiquitin-protein ligase HUWE1, variant"/>
    <property type="match status" value="1"/>
</dbReference>
<dbReference type="GO" id="GO:0006511">
    <property type="term" value="P:ubiquitin-dependent protein catabolic process"/>
    <property type="evidence" value="ECO:0007669"/>
    <property type="project" value="TreeGrafter"/>
</dbReference>